<organism evidence="5">
    <name type="scientific">Faucicola osloensis</name>
    <name type="common">Moraxella osloensis</name>
    <dbReference type="NCBI Taxonomy" id="34062"/>
    <lineage>
        <taxon>Bacteria</taxon>
        <taxon>Pseudomonadati</taxon>
        <taxon>Pseudomonadota</taxon>
        <taxon>Gammaproteobacteria</taxon>
        <taxon>Moraxellales</taxon>
        <taxon>Moraxellaceae</taxon>
        <taxon>Faucicola</taxon>
    </lineage>
</organism>
<evidence type="ECO:0000256" key="3">
    <source>
        <dbReference type="ARBA" id="ARBA00022777"/>
    </source>
</evidence>
<accession>A0AAD0AXY9</accession>
<keyword evidence="3" id="KW-0418">Kinase</keyword>
<protein>
    <recommendedName>
        <fullName evidence="4">HipA-like C-terminal domain-containing protein</fullName>
    </recommendedName>
</protein>
<dbReference type="PANTHER" id="PTHR37419:SF8">
    <property type="entry name" value="TOXIN YJJJ"/>
    <property type="match status" value="1"/>
</dbReference>
<dbReference type="PANTHER" id="PTHR37419">
    <property type="entry name" value="SERINE/THREONINE-PROTEIN KINASE TOXIN HIPA"/>
    <property type="match status" value="1"/>
</dbReference>
<dbReference type="AlphaFoldDB" id="A0AAD0AXY9"/>
<dbReference type="GO" id="GO:0004674">
    <property type="term" value="F:protein serine/threonine kinase activity"/>
    <property type="evidence" value="ECO:0007669"/>
    <property type="project" value="TreeGrafter"/>
</dbReference>
<evidence type="ECO:0000256" key="1">
    <source>
        <dbReference type="ARBA" id="ARBA00010164"/>
    </source>
</evidence>
<dbReference type="Pfam" id="PF07804">
    <property type="entry name" value="HipA_C"/>
    <property type="match status" value="1"/>
</dbReference>
<dbReference type="InterPro" id="IPR052028">
    <property type="entry name" value="HipA_Ser/Thr_kinase"/>
</dbReference>
<reference evidence="5" key="1">
    <citation type="submission" date="2017-11" db="EMBL/GenBank/DDBJ databases">
        <title>Complete Genome Sequence from Moraxella oslensis YHS isolated from human skin.</title>
        <authorList>
            <person name="Lee K."/>
            <person name="Lim J.Y."/>
            <person name="Hwang I."/>
        </authorList>
    </citation>
    <scope>NUCLEOTIDE SEQUENCE</scope>
    <source>
        <strain evidence="5">YHS</strain>
    </source>
</reference>
<evidence type="ECO:0000259" key="4">
    <source>
        <dbReference type="Pfam" id="PF07804"/>
    </source>
</evidence>
<comment type="similarity">
    <text evidence="1">Belongs to the HipA Ser/Thr kinase family.</text>
</comment>
<dbReference type="InterPro" id="IPR012893">
    <property type="entry name" value="HipA-like_C"/>
</dbReference>
<name>A0AAD0AXY9_FAUOS</name>
<dbReference type="GO" id="GO:0005829">
    <property type="term" value="C:cytosol"/>
    <property type="evidence" value="ECO:0007669"/>
    <property type="project" value="TreeGrafter"/>
</dbReference>
<evidence type="ECO:0000313" key="5">
    <source>
        <dbReference type="EMBL" id="ATW70765.1"/>
    </source>
</evidence>
<keyword evidence="2" id="KW-0808">Transferase</keyword>
<sequence>MASRCKAKLDEGFKFDKMAFVIEWVKRDILNIAFGNSDNHGRNTAFLRDDNNIWLSPIYDFAPMKADTEGIAQSMIWQNANGQLELGGDYDFAMICDSLADIIEPNVVLNKLKHVAEQLTDLPVRLQQRGVSEKILKHPAIGFTYLPKRLKNWGLL</sequence>
<proteinExistence type="inferred from homology"/>
<feature type="domain" description="HipA-like C-terminal" evidence="4">
    <location>
        <begin position="21"/>
        <end position="116"/>
    </location>
</feature>
<evidence type="ECO:0000256" key="2">
    <source>
        <dbReference type="ARBA" id="ARBA00022679"/>
    </source>
</evidence>
<gene>
    <name evidence="5" type="ORF">YHS_11940</name>
</gene>
<dbReference type="EMBL" id="CP024176">
    <property type="protein sequence ID" value="ATW70765.1"/>
    <property type="molecule type" value="Genomic_DNA"/>
</dbReference>